<reference evidence="7 8" key="1">
    <citation type="journal article" date="2013" name="Proc. Natl. Acad. Sci. U.S.A.">
        <title>Candidate phylum TM6 genome recovered from a hospital sink biofilm provides genomic insights into this uncultivated phylum.</title>
        <authorList>
            <person name="McLean J.S."/>
            <person name="Lombardo M.J."/>
            <person name="Badger J.H."/>
            <person name="Edlund A."/>
            <person name="Novotny M."/>
            <person name="Yee-Greenbaum J."/>
            <person name="Vyahhi N."/>
            <person name="Hall A.P."/>
            <person name="Yang Y."/>
            <person name="Dupont C.L."/>
            <person name="Ziegler M.G."/>
            <person name="Chitsaz H."/>
            <person name="Allen A.E."/>
            <person name="Yooseph S."/>
            <person name="Tesler G."/>
            <person name="Pevzner P.A."/>
            <person name="Friedman R.M."/>
            <person name="Nealson K.H."/>
            <person name="Venter J.C."/>
            <person name="Lasken R.S."/>
        </authorList>
    </citation>
    <scope>NUCLEOTIDE SEQUENCE [LARGE SCALE GENOMIC DNA]</scope>
    <source>
        <strain evidence="7 8">TM6SC1</strain>
    </source>
</reference>
<dbReference type="GO" id="GO:0022625">
    <property type="term" value="C:cytosolic large ribosomal subunit"/>
    <property type="evidence" value="ECO:0007669"/>
    <property type="project" value="TreeGrafter"/>
</dbReference>
<evidence type="ECO:0000256" key="4">
    <source>
        <dbReference type="HAMAP-Rule" id="MF_01366"/>
    </source>
</evidence>
<dbReference type="STRING" id="1306947.J120_03160"/>
<evidence type="ECO:0000256" key="3">
    <source>
        <dbReference type="ARBA" id="ARBA00023274"/>
    </source>
</evidence>
<dbReference type="GO" id="GO:0003729">
    <property type="term" value="F:mRNA binding"/>
    <property type="evidence" value="ECO:0007669"/>
    <property type="project" value="TreeGrafter"/>
</dbReference>
<keyword evidence="8" id="KW-1185">Reference proteome</keyword>
<evidence type="ECO:0000256" key="6">
    <source>
        <dbReference type="RuleBase" id="RU003878"/>
    </source>
</evidence>
<dbReference type="AlphaFoldDB" id="A0A0D2GPP6"/>
<dbReference type="Proteomes" id="UP000032214">
    <property type="component" value="Unassembled WGS sequence"/>
</dbReference>
<comment type="caution">
    <text evidence="7">The sequence shown here is derived from an EMBL/GenBank/DDBJ whole genome shotgun (WGS) entry which is preliminary data.</text>
</comment>
<dbReference type="PANTHER" id="PTHR11545:SF2">
    <property type="entry name" value="LARGE RIBOSOMAL SUBUNIT PROTEIN UL13M"/>
    <property type="match status" value="1"/>
</dbReference>
<dbReference type="PANTHER" id="PTHR11545">
    <property type="entry name" value="RIBOSOMAL PROTEIN L13"/>
    <property type="match status" value="1"/>
</dbReference>
<accession>A0A0D2GPP6</accession>
<dbReference type="HAMAP" id="MF_01366">
    <property type="entry name" value="Ribosomal_uL13"/>
    <property type="match status" value="1"/>
</dbReference>
<dbReference type="PROSITE" id="PS00783">
    <property type="entry name" value="RIBOSOMAL_L13"/>
    <property type="match status" value="1"/>
</dbReference>
<dbReference type="Pfam" id="PF00572">
    <property type="entry name" value="Ribosomal_L13"/>
    <property type="match status" value="1"/>
</dbReference>
<dbReference type="Gene3D" id="3.90.1180.10">
    <property type="entry name" value="Ribosomal protein L13"/>
    <property type="match status" value="1"/>
</dbReference>
<comment type="similarity">
    <text evidence="1 4 5">Belongs to the universal ribosomal protein uL13 family.</text>
</comment>
<comment type="subunit">
    <text evidence="4">Part of the 50S ribosomal subunit.</text>
</comment>
<comment type="function">
    <text evidence="4 6">This protein is one of the early assembly proteins of the 50S ribosomal subunit, although it is not seen to bind rRNA by itself. It is important during the early stages of 50S assembly.</text>
</comment>
<dbReference type="GO" id="GO:0006412">
    <property type="term" value="P:translation"/>
    <property type="evidence" value="ECO:0007669"/>
    <property type="project" value="UniProtKB-UniRule"/>
</dbReference>
<evidence type="ECO:0000256" key="5">
    <source>
        <dbReference type="RuleBase" id="RU003877"/>
    </source>
</evidence>
<dbReference type="NCBIfam" id="TIGR01066">
    <property type="entry name" value="rplM_bact"/>
    <property type="match status" value="1"/>
</dbReference>
<keyword evidence="3 4" id="KW-0687">Ribonucleoprotein</keyword>
<dbReference type="SUPFAM" id="SSF52161">
    <property type="entry name" value="Ribosomal protein L13"/>
    <property type="match status" value="1"/>
</dbReference>
<dbReference type="eggNOG" id="COG0102">
    <property type="taxonomic scope" value="Bacteria"/>
</dbReference>
<dbReference type="InterPro" id="IPR005823">
    <property type="entry name" value="Ribosomal_uL13_bac-type"/>
</dbReference>
<name>A0A0D2GPP6_9BACT</name>
<evidence type="ECO:0000256" key="2">
    <source>
        <dbReference type="ARBA" id="ARBA00022980"/>
    </source>
</evidence>
<proteinExistence type="inferred from homology"/>
<dbReference type="PIRSF" id="PIRSF002181">
    <property type="entry name" value="Ribosomal_L13"/>
    <property type="match status" value="1"/>
</dbReference>
<dbReference type="InterPro" id="IPR005822">
    <property type="entry name" value="Ribosomal_uL13"/>
</dbReference>
<dbReference type="EMBL" id="ARQD01000002">
    <property type="protein sequence ID" value="KIX85354.1"/>
    <property type="molecule type" value="Genomic_DNA"/>
</dbReference>
<gene>
    <name evidence="4 6" type="primary">rplM</name>
    <name evidence="7" type="ORF">J120_03160</name>
</gene>
<dbReference type="InterPro" id="IPR036899">
    <property type="entry name" value="Ribosomal_uL13_sf"/>
</dbReference>
<organism evidence="7 8">
    <name type="scientific">candidate division TM6 bacterium JCVI TM6SC1</name>
    <dbReference type="NCBI Taxonomy" id="1306947"/>
    <lineage>
        <taxon>Bacteria</taxon>
        <taxon>Candidatus Babelota</taxon>
        <taxon>Vermiphilus</taxon>
    </lineage>
</organism>
<protein>
    <recommendedName>
        <fullName evidence="4">Large ribosomal subunit protein uL13</fullName>
    </recommendedName>
</protein>
<dbReference type="GO" id="GO:0003735">
    <property type="term" value="F:structural constituent of ribosome"/>
    <property type="evidence" value="ECO:0007669"/>
    <property type="project" value="InterPro"/>
</dbReference>
<dbReference type="CDD" id="cd00392">
    <property type="entry name" value="Ribosomal_L13"/>
    <property type="match status" value="1"/>
</dbReference>
<evidence type="ECO:0000256" key="1">
    <source>
        <dbReference type="ARBA" id="ARBA00006227"/>
    </source>
</evidence>
<evidence type="ECO:0000313" key="7">
    <source>
        <dbReference type="EMBL" id="KIX85354.1"/>
    </source>
</evidence>
<dbReference type="GO" id="GO:0017148">
    <property type="term" value="P:negative regulation of translation"/>
    <property type="evidence" value="ECO:0007669"/>
    <property type="project" value="TreeGrafter"/>
</dbReference>
<sequence>MNRAFNLRNEDRKPEWKVIDAQGQVLGRLSTQIADMLRGKDKPYYTPHTDSGDYIIVINAEKIHLTGNKWEQKLYSRYTGWIGGQRIETARQKLEKHPEAIIELAVKGMLPKNKLSNQLMRKLRVYTGSEHPHAAQVTPHIV</sequence>
<keyword evidence="2 4" id="KW-0689">Ribosomal protein</keyword>
<evidence type="ECO:0000313" key="8">
    <source>
        <dbReference type="Proteomes" id="UP000032214"/>
    </source>
</evidence>
<dbReference type="InterPro" id="IPR023563">
    <property type="entry name" value="Ribosomal_uL13_CS"/>
</dbReference>